<feature type="domain" description="4Fe-4S Mo/W bis-MGD-type" evidence="11">
    <location>
        <begin position="46"/>
        <end position="102"/>
    </location>
</feature>
<evidence type="ECO:0000256" key="9">
    <source>
        <dbReference type="ARBA" id="ARBA00023014"/>
    </source>
</evidence>
<evidence type="ECO:0000259" key="11">
    <source>
        <dbReference type="PROSITE" id="PS51669"/>
    </source>
</evidence>
<dbReference type="SUPFAM" id="SSF50692">
    <property type="entry name" value="ADC-like"/>
    <property type="match status" value="1"/>
</dbReference>
<dbReference type="InterPro" id="IPR006311">
    <property type="entry name" value="TAT_signal"/>
</dbReference>
<keyword evidence="5" id="KW-0479">Metal-binding</keyword>
<dbReference type="Gene3D" id="3.30.2070.10">
    <property type="entry name" value="Formate dehydrogenase/DMSO reductase"/>
    <property type="match status" value="1"/>
</dbReference>
<dbReference type="GO" id="GO:0043546">
    <property type="term" value="F:molybdopterin cofactor binding"/>
    <property type="evidence" value="ECO:0007669"/>
    <property type="project" value="InterPro"/>
</dbReference>
<organism evidence="12 13">
    <name type="scientific">Anaeromyxobacter diazotrophicus</name>
    <dbReference type="NCBI Taxonomy" id="2590199"/>
    <lineage>
        <taxon>Bacteria</taxon>
        <taxon>Pseudomonadati</taxon>
        <taxon>Myxococcota</taxon>
        <taxon>Myxococcia</taxon>
        <taxon>Myxococcales</taxon>
        <taxon>Cystobacterineae</taxon>
        <taxon>Anaeromyxobacteraceae</taxon>
        <taxon>Anaeromyxobacter</taxon>
    </lineage>
</organism>
<evidence type="ECO:0000256" key="5">
    <source>
        <dbReference type="ARBA" id="ARBA00022723"/>
    </source>
</evidence>
<dbReference type="InterPro" id="IPR019546">
    <property type="entry name" value="TAT_signal_bac_arc"/>
</dbReference>
<dbReference type="Pfam" id="PF00384">
    <property type="entry name" value="Molybdopterin"/>
    <property type="match status" value="1"/>
</dbReference>
<dbReference type="Gene3D" id="3.40.50.740">
    <property type="match status" value="1"/>
</dbReference>
<evidence type="ECO:0000256" key="4">
    <source>
        <dbReference type="ARBA" id="ARBA00022485"/>
    </source>
</evidence>
<feature type="domain" description="4Fe-4S ferredoxin-type" evidence="10">
    <location>
        <begin position="738"/>
        <end position="769"/>
    </location>
</feature>
<evidence type="ECO:0000256" key="6">
    <source>
        <dbReference type="ARBA" id="ARBA00022729"/>
    </source>
</evidence>
<dbReference type="InterPro" id="IPR006963">
    <property type="entry name" value="Mopterin_OxRdtase_4Fe-4S_dom"/>
</dbReference>
<dbReference type="GO" id="GO:0016491">
    <property type="term" value="F:oxidoreductase activity"/>
    <property type="evidence" value="ECO:0007669"/>
    <property type="project" value="UniProtKB-KW"/>
</dbReference>
<reference evidence="13" key="1">
    <citation type="journal article" date="2020" name="Appl. Environ. Microbiol.">
        <title>Diazotrophic Anaeromyxobacter Isolates from Soils.</title>
        <authorList>
            <person name="Masuda Y."/>
            <person name="Yamanaka H."/>
            <person name="Xu Z.X."/>
            <person name="Shiratori Y."/>
            <person name="Aono T."/>
            <person name="Amachi S."/>
            <person name="Senoo K."/>
            <person name="Itoh H."/>
        </authorList>
    </citation>
    <scope>NUCLEOTIDE SEQUENCE [LARGE SCALE GENOMIC DNA]</scope>
    <source>
        <strain evidence="13">R267</strain>
    </source>
</reference>
<dbReference type="PROSITE" id="PS51669">
    <property type="entry name" value="4FE4S_MOW_BIS_MGD"/>
    <property type="match status" value="1"/>
</dbReference>
<dbReference type="AlphaFoldDB" id="A0A7I9VRG0"/>
<gene>
    <name evidence="12" type="ORF">AMYX_36820</name>
</gene>
<protein>
    <submittedName>
        <fullName evidence="12">Fe-S-cluster-containing hydrogenase</fullName>
    </submittedName>
</protein>
<keyword evidence="6" id="KW-0732">Signal</keyword>
<keyword evidence="7" id="KW-0560">Oxidoreductase</keyword>
<dbReference type="EMBL" id="BJTG01000009">
    <property type="protein sequence ID" value="GEJ58941.1"/>
    <property type="molecule type" value="Genomic_DNA"/>
</dbReference>
<evidence type="ECO:0000313" key="13">
    <source>
        <dbReference type="Proteomes" id="UP000503640"/>
    </source>
</evidence>
<evidence type="ECO:0000313" key="12">
    <source>
        <dbReference type="EMBL" id="GEJ58941.1"/>
    </source>
</evidence>
<keyword evidence="9" id="KW-0411">Iron-sulfur</keyword>
<dbReference type="RefSeq" id="WP_176067937.1">
    <property type="nucleotide sequence ID" value="NZ_BJTG01000009.1"/>
</dbReference>
<accession>A0A7I9VRG0</accession>
<dbReference type="InterPro" id="IPR017896">
    <property type="entry name" value="4Fe4S_Fe-S-bd"/>
</dbReference>
<dbReference type="Gene3D" id="3.40.228.10">
    <property type="entry name" value="Dimethylsulfoxide Reductase, domain 2"/>
    <property type="match status" value="1"/>
</dbReference>
<comment type="caution">
    <text evidence="12">The sequence shown here is derived from an EMBL/GenBank/DDBJ whole genome shotgun (WGS) entry which is preliminary data.</text>
</comment>
<dbReference type="Proteomes" id="UP000503640">
    <property type="component" value="Unassembled WGS sequence"/>
</dbReference>
<dbReference type="SUPFAM" id="SSF54862">
    <property type="entry name" value="4Fe-4S ferredoxins"/>
    <property type="match status" value="1"/>
</dbReference>
<dbReference type="InterPro" id="IPR006657">
    <property type="entry name" value="MoPterin_dinucl-bd_dom"/>
</dbReference>
<dbReference type="Gene3D" id="2.20.25.90">
    <property type="entry name" value="ADC-like domains"/>
    <property type="match status" value="1"/>
</dbReference>
<name>A0A7I9VRG0_9BACT</name>
<dbReference type="Pfam" id="PF04879">
    <property type="entry name" value="Molybdop_Fe4S4"/>
    <property type="match status" value="1"/>
</dbReference>
<dbReference type="PANTHER" id="PTHR43598">
    <property type="entry name" value="TUNGSTEN-CONTAINING FORMYLMETHANOFURAN DEHYDROGENASE 2 SUBUNIT B"/>
    <property type="match status" value="1"/>
</dbReference>
<evidence type="ECO:0000256" key="1">
    <source>
        <dbReference type="ARBA" id="ARBA00001966"/>
    </source>
</evidence>
<comment type="subcellular location">
    <subcellularLocation>
        <location evidence="2">Cell envelope</location>
    </subcellularLocation>
</comment>
<sequence length="966" mass="101753">MPDLSRRTFLRFAAASVAGAACSPRALPQKLIPFLVPPDEIVPGRPLFYRTVCRACPAGCGVTARTREGRAVKLEGNPEDPIGRGALCARGQAELQHLYAPDRLAGPRRRGADGQLAPVGWDEAEDALAAALSAAAAKGPGRIRMLTRAEPGSAGAVQKALLRALGGRDEDRLVFEPLDPMPLRAAEEALFGAPQLPVHDLSAARTVVAFGADFLETWLSPVELTRQLAEGRGRAGPERTRLWWVGPRLSATGMSADRWLRARSGGELALALALLRWLFEPGHLAALPPELAPLAGRVAALDAAALLRRAGLAREDLEALGRELAARRPSALLGPGAASQGGDATQLAAVLLLCNLALGNLGRTVLHGLDPLEDPPAPFAEVNGLLGECAAGAVDVLLLHHADPVGALPAALRAGDALARVPLVVTFASRPDASGARAHLHLPDHHPLEAFGEITPRRGVVALGQPAMTPVGDTRAAAQVLLELGGRLPQPAAHFPFGDLWELLQARAELFLRPVAAGATDLGPVLHAAQERGGVYSEASPAPVTLDAAAAARFLTAPAEPPAAAAAGAGALDLVLFPTALRGDGQGPRPPWLDEVSDTVTTLSWTAWAELSPATAARLGLAAGDLVAVSTGAGRAELPVYLYPGLRDDAVAVPLGGAEALALLPAGVDAASGALAFAGQRAAVARAGRRVALPVLEGSPYQEGRAIVKNVSAAAPAVKRPDLSATMYEEPKHPVHRWALAVDLDKCTGCDACVVACYAENNVPVMGREAAVMGRQMGWIRIERYLGEVRGGRLRIDLMPMMCQQCTNAPCEPVCPVYATYHTPEGLNAQVYNRCVGTRYCSNNCPYKVRTFNWRDAQFARPLDWQLNPDVTVRSKGVMEKCTFCVQRIRYAEGVAKDEGRPVRDGEITPACAQTCPAQAIVFGDANDPTSRVSRLAAAPRGFAALEEVNTLPAVTYLARVREEDL</sequence>
<dbReference type="GO" id="GO:0030313">
    <property type="term" value="C:cell envelope"/>
    <property type="evidence" value="ECO:0007669"/>
    <property type="project" value="UniProtKB-SubCell"/>
</dbReference>
<dbReference type="Gene3D" id="3.30.70.20">
    <property type="match status" value="2"/>
</dbReference>
<evidence type="ECO:0000256" key="2">
    <source>
        <dbReference type="ARBA" id="ARBA00004196"/>
    </source>
</evidence>
<proteinExistence type="inferred from homology"/>
<dbReference type="PROSITE" id="PS51257">
    <property type="entry name" value="PROKAR_LIPOPROTEIN"/>
    <property type="match status" value="1"/>
</dbReference>
<comment type="cofactor">
    <cofactor evidence="1">
        <name>[4Fe-4S] cluster</name>
        <dbReference type="ChEBI" id="CHEBI:49883"/>
    </cofactor>
</comment>
<dbReference type="PROSITE" id="PS51318">
    <property type="entry name" value="TAT"/>
    <property type="match status" value="1"/>
</dbReference>
<dbReference type="SUPFAM" id="SSF53706">
    <property type="entry name" value="Formate dehydrogenase/DMSO reductase, domains 1-3"/>
    <property type="match status" value="1"/>
</dbReference>
<dbReference type="Gene3D" id="2.40.40.20">
    <property type="match status" value="1"/>
</dbReference>
<feature type="domain" description="4Fe-4S ferredoxin-type" evidence="10">
    <location>
        <begin position="792"/>
        <end position="825"/>
    </location>
</feature>
<keyword evidence="4" id="KW-0004">4Fe-4S</keyword>
<dbReference type="GO" id="GO:0051539">
    <property type="term" value="F:4 iron, 4 sulfur cluster binding"/>
    <property type="evidence" value="ECO:0007669"/>
    <property type="project" value="UniProtKB-KW"/>
</dbReference>
<comment type="similarity">
    <text evidence="3">Belongs to the prokaryotic molybdopterin-containing oxidoreductase family.</text>
</comment>
<dbReference type="GO" id="GO:0046872">
    <property type="term" value="F:metal ion binding"/>
    <property type="evidence" value="ECO:0007669"/>
    <property type="project" value="UniProtKB-KW"/>
</dbReference>
<dbReference type="InterPro" id="IPR009010">
    <property type="entry name" value="Asp_de-COase-like_dom_sf"/>
</dbReference>
<keyword evidence="13" id="KW-1185">Reference proteome</keyword>
<dbReference type="PANTHER" id="PTHR43598:SF1">
    <property type="entry name" value="FORMATE DEHYDROGENASE-O MAJOR SUBUNIT"/>
    <property type="match status" value="1"/>
</dbReference>
<dbReference type="PROSITE" id="PS51379">
    <property type="entry name" value="4FE4S_FER_2"/>
    <property type="match status" value="2"/>
</dbReference>
<evidence type="ECO:0000256" key="3">
    <source>
        <dbReference type="ARBA" id="ARBA00010312"/>
    </source>
</evidence>
<dbReference type="InterPro" id="IPR006656">
    <property type="entry name" value="Mopterin_OxRdtase"/>
</dbReference>
<evidence type="ECO:0000256" key="7">
    <source>
        <dbReference type="ARBA" id="ARBA00023002"/>
    </source>
</evidence>
<evidence type="ECO:0000259" key="10">
    <source>
        <dbReference type="PROSITE" id="PS51379"/>
    </source>
</evidence>
<dbReference type="SMART" id="SM00926">
    <property type="entry name" value="Molybdop_Fe4S4"/>
    <property type="match status" value="1"/>
</dbReference>
<keyword evidence="8" id="KW-0408">Iron</keyword>
<dbReference type="NCBIfam" id="TIGR01409">
    <property type="entry name" value="TAT_signal_seq"/>
    <property type="match status" value="1"/>
</dbReference>
<dbReference type="CDD" id="cd10551">
    <property type="entry name" value="PsrB"/>
    <property type="match status" value="1"/>
</dbReference>
<dbReference type="Pfam" id="PF13247">
    <property type="entry name" value="Fer4_11"/>
    <property type="match status" value="1"/>
</dbReference>
<dbReference type="Pfam" id="PF01568">
    <property type="entry name" value="Molydop_binding"/>
    <property type="match status" value="1"/>
</dbReference>
<evidence type="ECO:0000256" key="8">
    <source>
        <dbReference type="ARBA" id="ARBA00023004"/>
    </source>
</evidence>